<keyword evidence="3" id="KW-1185">Reference proteome</keyword>
<dbReference type="EMBL" id="JBHUOQ010000005">
    <property type="protein sequence ID" value="MFD2831407.1"/>
    <property type="molecule type" value="Genomic_DNA"/>
</dbReference>
<organism evidence="2 3">
    <name type="scientific">Corticicoccus populi</name>
    <dbReference type="NCBI Taxonomy" id="1812821"/>
    <lineage>
        <taxon>Bacteria</taxon>
        <taxon>Bacillati</taxon>
        <taxon>Bacillota</taxon>
        <taxon>Bacilli</taxon>
        <taxon>Bacillales</taxon>
        <taxon>Staphylococcaceae</taxon>
        <taxon>Corticicoccus</taxon>
    </lineage>
</organism>
<accession>A0ABW5WZD0</accession>
<keyword evidence="1" id="KW-1133">Transmembrane helix</keyword>
<proteinExistence type="predicted"/>
<feature type="transmembrane region" description="Helical" evidence="1">
    <location>
        <begin position="183"/>
        <end position="203"/>
    </location>
</feature>
<keyword evidence="1" id="KW-0472">Membrane</keyword>
<feature type="transmembrane region" description="Helical" evidence="1">
    <location>
        <begin position="48"/>
        <end position="72"/>
    </location>
</feature>
<feature type="transmembrane region" description="Helical" evidence="1">
    <location>
        <begin position="21"/>
        <end position="42"/>
    </location>
</feature>
<reference evidence="3" key="1">
    <citation type="journal article" date="2019" name="Int. J. Syst. Evol. Microbiol.">
        <title>The Global Catalogue of Microorganisms (GCM) 10K type strain sequencing project: providing services to taxonomists for standard genome sequencing and annotation.</title>
        <authorList>
            <consortium name="The Broad Institute Genomics Platform"/>
            <consortium name="The Broad Institute Genome Sequencing Center for Infectious Disease"/>
            <person name="Wu L."/>
            <person name="Ma J."/>
        </authorList>
    </citation>
    <scope>NUCLEOTIDE SEQUENCE [LARGE SCALE GENOMIC DNA]</scope>
    <source>
        <strain evidence="3">KCTC 33575</strain>
    </source>
</reference>
<comment type="caution">
    <text evidence="2">The sequence shown here is derived from an EMBL/GenBank/DDBJ whole genome shotgun (WGS) entry which is preliminary data.</text>
</comment>
<name>A0ABW5WZD0_9STAP</name>
<sequence>MYENTHQTFFKEELEKIYRTKFLYFMIPLILLSIAGVIDSFYDTAGSRILGALPILIPAFLSLCYTASIMWDKDLNFPHIIQRIFFGGFLIALPLITLNLMVILGTWLFPGPRAAVTDTLNHYWWQETLLSHFLLTGLVSFFAQAVTAVICFFIIVLPVLAVRRFHVSSNNHYLRKVNRLAPVLFFLGLSCFLTGQAVNTYVFRTLETGHLFDIVRGTLSNIVSGNISQLPELTGSVLFSAGIILFIISLIQVVTPKVQEIRNSRSEQP</sequence>
<evidence type="ECO:0000313" key="2">
    <source>
        <dbReference type="EMBL" id="MFD2831407.1"/>
    </source>
</evidence>
<feature type="transmembrane region" description="Helical" evidence="1">
    <location>
        <begin position="129"/>
        <end position="162"/>
    </location>
</feature>
<dbReference type="Proteomes" id="UP001597519">
    <property type="component" value="Unassembled WGS sequence"/>
</dbReference>
<keyword evidence="1" id="KW-0812">Transmembrane</keyword>
<feature type="transmembrane region" description="Helical" evidence="1">
    <location>
        <begin position="233"/>
        <end position="255"/>
    </location>
</feature>
<protein>
    <submittedName>
        <fullName evidence="2">Uncharacterized protein</fullName>
    </submittedName>
</protein>
<gene>
    <name evidence="2" type="ORF">ACFSX4_13105</name>
</gene>
<dbReference type="RefSeq" id="WP_377775637.1">
    <property type="nucleotide sequence ID" value="NZ_JBHUOQ010000005.1"/>
</dbReference>
<evidence type="ECO:0000313" key="3">
    <source>
        <dbReference type="Proteomes" id="UP001597519"/>
    </source>
</evidence>
<evidence type="ECO:0000256" key="1">
    <source>
        <dbReference type="SAM" id="Phobius"/>
    </source>
</evidence>
<feature type="transmembrane region" description="Helical" evidence="1">
    <location>
        <begin position="84"/>
        <end position="109"/>
    </location>
</feature>